<dbReference type="VEuPathDB" id="VectorBase:ISCW000782"/>
<sequence>MNESETLQIACTAQVTFILFTIHSSSKNTMKKKTKRNTIHELDAHFFFFFLA</sequence>
<dbReference type="EMBL" id="DS643021">
    <property type="protein sequence ID" value="EEC02001.1"/>
    <property type="molecule type" value="Genomic_DNA"/>
</dbReference>
<accession>B7P5X9</accession>
<protein>
    <submittedName>
        <fullName evidence="2 3">Uncharacterized protein</fullName>
    </submittedName>
</protein>
<dbReference type="EnsemblMetazoa" id="ISCW000782-RA">
    <property type="protein sequence ID" value="ISCW000782-PA"/>
    <property type="gene ID" value="ISCW000782"/>
</dbReference>
<organism>
    <name type="scientific">Ixodes scapularis</name>
    <name type="common">Black-legged tick</name>
    <name type="synonym">Deer tick</name>
    <dbReference type="NCBI Taxonomy" id="6945"/>
    <lineage>
        <taxon>Eukaryota</taxon>
        <taxon>Metazoa</taxon>
        <taxon>Ecdysozoa</taxon>
        <taxon>Arthropoda</taxon>
        <taxon>Chelicerata</taxon>
        <taxon>Arachnida</taxon>
        <taxon>Acari</taxon>
        <taxon>Parasitiformes</taxon>
        <taxon>Ixodida</taxon>
        <taxon>Ixodoidea</taxon>
        <taxon>Ixodidae</taxon>
        <taxon>Ixodinae</taxon>
        <taxon>Ixodes</taxon>
    </lineage>
</organism>
<evidence type="ECO:0000256" key="1">
    <source>
        <dbReference type="SAM" id="Phobius"/>
    </source>
</evidence>
<gene>
    <name evidence="2" type="ORF">IscW_ISCW000782</name>
</gene>
<reference evidence="2 4" key="1">
    <citation type="submission" date="2008-03" db="EMBL/GenBank/DDBJ databases">
        <title>Annotation of Ixodes scapularis.</title>
        <authorList>
            <consortium name="Ixodes scapularis Genome Project Consortium"/>
            <person name="Caler E."/>
            <person name="Hannick L.I."/>
            <person name="Bidwell S."/>
            <person name="Joardar V."/>
            <person name="Thiagarajan M."/>
            <person name="Amedeo P."/>
            <person name="Galinsky K.J."/>
            <person name="Schobel S."/>
            <person name="Inman J."/>
            <person name="Hostetler J."/>
            <person name="Miller J."/>
            <person name="Hammond M."/>
            <person name="Megy K."/>
            <person name="Lawson D."/>
            <person name="Kodira C."/>
            <person name="Sutton G."/>
            <person name="Meyer J."/>
            <person name="Hill C.A."/>
            <person name="Birren B."/>
            <person name="Nene V."/>
            <person name="Collins F."/>
            <person name="Alarcon-Chaidez F."/>
            <person name="Wikel S."/>
            <person name="Strausberg R."/>
        </authorList>
    </citation>
    <scope>NUCLEOTIDE SEQUENCE [LARGE SCALE GENOMIC DNA]</scope>
    <source>
        <strain evidence="4">Wikel</strain>
        <strain evidence="2">Wikel colony</strain>
    </source>
</reference>
<keyword evidence="1" id="KW-0812">Transmembrane</keyword>
<evidence type="ECO:0000313" key="4">
    <source>
        <dbReference type="Proteomes" id="UP000001555"/>
    </source>
</evidence>
<proteinExistence type="predicted"/>
<keyword evidence="4" id="KW-1185">Reference proteome</keyword>
<dbReference type="InParanoid" id="B7P5X9"/>
<dbReference type="EMBL" id="ABJB010965009">
    <property type="status" value="NOT_ANNOTATED_CDS"/>
    <property type="molecule type" value="Genomic_DNA"/>
</dbReference>
<evidence type="ECO:0000313" key="3">
    <source>
        <dbReference type="EnsemblMetazoa" id="ISCW000782-PA"/>
    </source>
</evidence>
<evidence type="ECO:0000313" key="2">
    <source>
        <dbReference type="EMBL" id="EEC02001.1"/>
    </source>
</evidence>
<keyword evidence="1" id="KW-1133">Transmembrane helix</keyword>
<name>B7P5X9_IXOSC</name>
<dbReference type="Proteomes" id="UP000001555">
    <property type="component" value="Unassembled WGS sequence"/>
</dbReference>
<dbReference type="AlphaFoldDB" id="B7P5X9"/>
<keyword evidence="1" id="KW-0472">Membrane</keyword>
<dbReference type="HOGENOM" id="CLU_3089542_0_0_1"/>
<reference evidence="3" key="2">
    <citation type="submission" date="2020-05" db="UniProtKB">
        <authorList>
            <consortium name="EnsemblMetazoa"/>
        </authorList>
    </citation>
    <scope>IDENTIFICATION</scope>
    <source>
        <strain evidence="3">wikel</strain>
    </source>
</reference>
<feature type="transmembrane region" description="Helical" evidence="1">
    <location>
        <begin position="6"/>
        <end position="26"/>
    </location>
</feature>
<dbReference type="PaxDb" id="6945-B7P5X9"/>